<dbReference type="GO" id="GO:0016020">
    <property type="term" value="C:membrane"/>
    <property type="evidence" value="ECO:0007669"/>
    <property type="project" value="TreeGrafter"/>
</dbReference>
<feature type="transmembrane region" description="Helical" evidence="1">
    <location>
        <begin position="133"/>
        <end position="157"/>
    </location>
</feature>
<proteinExistence type="predicted"/>
<keyword evidence="1" id="KW-1133">Transmembrane helix</keyword>
<evidence type="ECO:0000313" key="3">
    <source>
        <dbReference type="Proteomes" id="UP001159364"/>
    </source>
</evidence>
<dbReference type="PANTHER" id="PTHR12242">
    <property type="entry name" value="OS02G0130600 PROTEIN-RELATED"/>
    <property type="match status" value="1"/>
</dbReference>
<dbReference type="AlphaFoldDB" id="A0AAV8SD36"/>
<dbReference type="Proteomes" id="UP001159364">
    <property type="component" value="Linkage Group LG11"/>
</dbReference>
<name>A0AAV8SD36_9ROSI</name>
<feature type="transmembrane region" description="Helical" evidence="1">
    <location>
        <begin position="169"/>
        <end position="189"/>
    </location>
</feature>
<accession>A0AAV8SD36</accession>
<reference evidence="2 3" key="1">
    <citation type="submission" date="2021-09" db="EMBL/GenBank/DDBJ databases">
        <title>Genomic insights and catalytic innovation underlie evolution of tropane alkaloids biosynthesis.</title>
        <authorList>
            <person name="Wang Y.-J."/>
            <person name="Tian T."/>
            <person name="Huang J.-P."/>
            <person name="Huang S.-X."/>
        </authorList>
    </citation>
    <scope>NUCLEOTIDE SEQUENCE [LARGE SCALE GENOMIC DNA]</scope>
    <source>
        <strain evidence="2">KIB-2018</strain>
        <tissue evidence="2">Leaf</tissue>
    </source>
</reference>
<organism evidence="2 3">
    <name type="scientific">Erythroxylum novogranatense</name>
    <dbReference type="NCBI Taxonomy" id="1862640"/>
    <lineage>
        <taxon>Eukaryota</taxon>
        <taxon>Viridiplantae</taxon>
        <taxon>Streptophyta</taxon>
        <taxon>Embryophyta</taxon>
        <taxon>Tracheophyta</taxon>
        <taxon>Spermatophyta</taxon>
        <taxon>Magnoliopsida</taxon>
        <taxon>eudicotyledons</taxon>
        <taxon>Gunneridae</taxon>
        <taxon>Pentapetalae</taxon>
        <taxon>rosids</taxon>
        <taxon>fabids</taxon>
        <taxon>Malpighiales</taxon>
        <taxon>Erythroxylaceae</taxon>
        <taxon>Erythroxylum</taxon>
    </lineage>
</organism>
<dbReference type="PANTHER" id="PTHR12242:SF29">
    <property type="entry name" value="TRANSMEMBRANE PROTEIN"/>
    <property type="match status" value="1"/>
</dbReference>
<evidence type="ECO:0000313" key="2">
    <source>
        <dbReference type="EMBL" id="KAJ8750100.1"/>
    </source>
</evidence>
<sequence>MPLSIALFAASSFEMTTQKEENLLFGSLLSLYGCYLYQIVGRRKFVECHIESNSEQGYYIPLNYGEGYTNSEQKFYENKVANVCCHLFQIIFQMISGVVTFTDCVYWSIIFPYFTIKDYPLNFPFPWFRISYFILWTGVYVLFQWIFHAFVPIWWPYPFLDLSSPYAPLWYLLMALLHLPCYGIFLLIVKLKHHMLSKWFPLYYHSST</sequence>
<dbReference type="EMBL" id="JAIWQS010000011">
    <property type="protein sequence ID" value="KAJ8750100.1"/>
    <property type="molecule type" value="Genomic_DNA"/>
</dbReference>
<evidence type="ECO:0000256" key="1">
    <source>
        <dbReference type="SAM" id="Phobius"/>
    </source>
</evidence>
<keyword evidence="3" id="KW-1185">Reference proteome</keyword>
<comment type="caution">
    <text evidence="2">The sequence shown here is derived from an EMBL/GenBank/DDBJ whole genome shotgun (WGS) entry which is preliminary data.</text>
</comment>
<gene>
    <name evidence="2" type="ORF">K2173_014015</name>
</gene>
<protein>
    <submittedName>
        <fullName evidence="2">Uncharacterized protein</fullName>
    </submittedName>
</protein>
<keyword evidence="1" id="KW-0812">Transmembrane</keyword>
<keyword evidence="1" id="KW-0472">Membrane</keyword>